<dbReference type="Pfam" id="PF15892">
    <property type="entry name" value="BNR_4"/>
    <property type="match status" value="1"/>
</dbReference>
<feature type="chain" id="PRO_5043813481" evidence="2">
    <location>
        <begin position="32"/>
        <end position="1056"/>
    </location>
</feature>
<dbReference type="GO" id="GO:0030313">
    <property type="term" value="C:cell envelope"/>
    <property type="evidence" value="ECO:0007669"/>
    <property type="project" value="UniProtKB-SubCell"/>
</dbReference>
<keyword evidence="2" id="KW-0732">Signal</keyword>
<dbReference type="Pfam" id="PF18962">
    <property type="entry name" value="Por_Secre_tail"/>
    <property type="match status" value="1"/>
</dbReference>
<dbReference type="KEGG" id="fya:KMW28_23685"/>
<dbReference type="InterPro" id="IPR013783">
    <property type="entry name" value="Ig-like_fold"/>
</dbReference>
<dbReference type="Pfam" id="PF18998">
    <property type="entry name" value="Flg_new_2"/>
    <property type="match status" value="1"/>
</dbReference>
<evidence type="ECO:0000259" key="4">
    <source>
        <dbReference type="Pfam" id="PF18998"/>
    </source>
</evidence>
<feature type="signal peptide" evidence="2">
    <location>
        <begin position="1"/>
        <end position="31"/>
    </location>
</feature>
<name>A0AAX1NG21_9BACT</name>
<evidence type="ECO:0000256" key="2">
    <source>
        <dbReference type="SAM" id="SignalP"/>
    </source>
</evidence>
<dbReference type="InterPro" id="IPR044060">
    <property type="entry name" value="Bacterial_rp_domain"/>
</dbReference>
<comment type="subcellular location">
    <subcellularLocation>
        <location evidence="1">Cell envelope</location>
    </subcellularLocation>
</comment>
<feature type="domain" description="Bacterial repeat" evidence="4">
    <location>
        <begin position="913"/>
        <end position="969"/>
    </location>
</feature>
<dbReference type="Pfam" id="PF09479">
    <property type="entry name" value="Flg_new"/>
    <property type="match status" value="1"/>
</dbReference>
<dbReference type="Pfam" id="PF17957">
    <property type="entry name" value="Big_7"/>
    <property type="match status" value="1"/>
</dbReference>
<dbReference type="NCBIfam" id="TIGR04183">
    <property type="entry name" value="Por_Secre_tail"/>
    <property type="match status" value="1"/>
</dbReference>
<organism evidence="5 6">
    <name type="scientific">Flammeovirga yaeyamensis</name>
    <dbReference type="NCBI Taxonomy" id="367791"/>
    <lineage>
        <taxon>Bacteria</taxon>
        <taxon>Pseudomonadati</taxon>
        <taxon>Bacteroidota</taxon>
        <taxon>Cytophagia</taxon>
        <taxon>Cytophagales</taxon>
        <taxon>Flammeovirgaceae</taxon>
        <taxon>Flammeovirga</taxon>
    </lineage>
</organism>
<proteinExistence type="predicted"/>
<reference evidence="5 6" key="1">
    <citation type="submission" date="2021-05" db="EMBL/GenBank/DDBJ databases">
        <title>Comparative genomic studies on the polysaccharide-degrading batcterial strains of the Flammeovirga genus.</title>
        <authorList>
            <person name="Zewei F."/>
            <person name="Zheng Z."/>
            <person name="Yu L."/>
            <person name="Ruyue G."/>
            <person name="Yanhong M."/>
            <person name="Yuanyuan C."/>
            <person name="Jingyan G."/>
            <person name="Wenjun H."/>
        </authorList>
    </citation>
    <scope>NUCLEOTIDE SEQUENCE [LARGE SCALE GENOMIC DNA]</scope>
    <source>
        <strain evidence="5 6">NBRC:100898</strain>
    </source>
</reference>
<dbReference type="Gene3D" id="2.60.40.4270">
    <property type="entry name" value="Listeria-Bacteroides repeat domain"/>
    <property type="match status" value="1"/>
</dbReference>
<evidence type="ECO:0000313" key="6">
    <source>
        <dbReference type="Proteomes" id="UP000678679"/>
    </source>
</evidence>
<evidence type="ECO:0000313" key="5">
    <source>
        <dbReference type="EMBL" id="QWG05423.1"/>
    </source>
</evidence>
<dbReference type="Proteomes" id="UP000678679">
    <property type="component" value="Chromosome 2"/>
</dbReference>
<dbReference type="RefSeq" id="WP_169661921.1">
    <property type="nucleotide sequence ID" value="NZ_CP076133.1"/>
</dbReference>
<keyword evidence="6" id="KW-1185">Reference proteome</keyword>
<gene>
    <name evidence="5" type="ORF">KMW28_23685</name>
</gene>
<dbReference type="Gene3D" id="2.60.120.260">
    <property type="entry name" value="Galactose-binding domain-like"/>
    <property type="match status" value="1"/>
</dbReference>
<evidence type="ECO:0000259" key="3">
    <source>
        <dbReference type="Pfam" id="PF18962"/>
    </source>
</evidence>
<dbReference type="SUPFAM" id="SSF49785">
    <property type="entry name" value="Galactose-binding domain-like"/>
    <property type="match status" value="1"/>
</dbReference>
<protein>
    <submittedName>
        <fullName evidence="5">BNR-4 repeat-containing protein</fullName>
    </submittedName>
</protein>
<sequence>MKERLTILLKHRVLMLSLCVLWFNITQSVYAQVTLEKEVKITDKALYFDGVKNQNSTNDDPNSAYDYAYGNSINPHGDCIKTYKEYVFMTWYQGGKDNRHVMLTRYNTSTGSIKTIEFPHRHTGLSGKWWIGETHNTIAIGISPINGTIHLAYDMHAYSNSGNFVNDYFRYSYSEENVAELTDDEFTLDKFVKDPIDGDYRHCTMSGVRNASNFSKMTYPKFFLNTEGELFLCMRKGTSHDGAMMYIKYDDSENKWGLFEGVTALGAQSKGETHDWSIYGNMKFAGGKMRLGFQRRLRNGSDKFQYQNGVYYAYSDDPTGASLWKNYKGEPMTLPLVKAEEVLIFEPGDYVETTQQNMVHIVGGFDFEVTDRGDEHIVSQVKDKQFNVTKKLHTYRKAGDSEFTTVEYNAGSELYTSGNDIYVIGLKNGRVNIVKTQGGTSNFQEVYQHTTGPTFDKGIVHVSDGKLYYYLKENGGSGDQRTTYLQVFDLDIKPFNVGLTYPLDKTTHILGQSVTLSAEISGTADIEKVDFKANGTLLKSVTTSPYTTEWTPTQQGDYTIEAVAFDKQGEEVLSPSVGITVSDPKYVLSFKELIDNQEIPLGSDLDVEAEVGNGYKEVTLFVNDVNVGTLSEAPFIWLSSLIEALRNLTEAEYILKLVALDDQDNSVEHSIKITTPQLIQWAYTDDNQPHTIPGKIEFEHYDHGGFDIAYWDKVNQNSSSFRPNEMVDISSDGTKVRDIKTDEWLEYTINVTEPGEYELLVNHQSRRSPEVEQLTVSFPDENITFISNKQLTYTGNGPFITEKAGSFYLEKGDHVLRFTFLQFGFDVDFFELNKIGGGYLVTFNDGTNTVTTYSKEDGTCDLPENPTREGYEFNRWVTVDGEVFDENTVVTEDIEVHAVWSRANKLDLIYNRDHGTVDVSWDTNGNIVLTAEPNEGYTFEGWSGDHDGTENPAVIPSGKDYTITVVFKEVDNAVTSIDLFEKGVNVYPNPSNGIINIELPEVEQAAYKVFDTDGRLITQGKFINKITLEIPSKKRGIYFLEIITEHGVATKKIIIK</sequence>
<evidence type="ECO:0000256" key="1">
    <source>
        <dbReference type="ARBA" id="ARBA00004196"/>
    </source>
</evidence>
<dbReference type="InterPro" id="IPR008979">
    <property type="entry name" value="Galactose-bd-like_sf"/>
</dbReference>
<feature type="domain" description="Secretion system C-terminal sorting" evidence="3">
    <location>
        <begin position="986"/>
        <end position="1055"/>
    </location>
</feature>
<dbReference type="CDD" id="cd04080">
    <property type="entry name" value="CBM6_cellulase-like"/>
    <property type="match status" value="1"/>
</dbReference>
<dbReference type="InterPro" id="IPR042229">
    <property type="entry name" value="Listeria/Bacterioides_rpt_sf"/>
</dbReference>
<dbReference type="InterPro" id="IPR026444">
    <property type="entry name" value="Secre_tail"/>
</dbReference>
<accession>A0AAX1NG21</accession>
<dbReference type="EMBL" id="CP076133">
    <property type="protein sequence ID" value="QWG05423.1"/>
    <property type="molecule type" value="Genomic_DNA"/>
</dbReference>
<dbReference type="InterPro" id="IPR013378">
    <property type="entry name" value="InlB-like_B-rpt"/>
</dbReference>
<dbReference type="Gene3D" id="2.60.40.10">
    <property type="entry name" value="Immunoglobulins"/>
    <property type="match status" value="2"/>
</dbReference>
<dbReference type="AlphaFoldDB" id="A0AAX1NG21"/>